<evidence type="ECO:0000256" key="6">
    <source>
        <dbReference type="ARBA" id="ARBA00023110"/>
    </source>
</evidence>
<comment type="domain">
    <text evidence="11">Consists of 3 domains; the N-terminus binds the ribosome, the middle domain has PPIase activity, while the C-terminus has intrinsic chaperone activity on its own.</text>
</comment>
<dbReference type="GO" id="GO:0043335">
    <property type="term" value="P:protein unfolding"/>
    <property type="evidence" value="ECO:0007669"/>
    <property type="project" value="TreeGrafter"/>
</dbReference>
<evidence type="ECO:0000256" key="10">
    <source>
        <dbReference type="ARBA" id="ARBA00029986"/>
    </source>
</evidence>
<dbReference type="SUPFAM" id="SSF102735">
    <property type="entry name" value="Trigger factor ribosome-binding domain"/>
    <property type="match status" value="1"/>
</dbReference>
<dbReference type="PROSITE" id="PS50059">
    <property type="entry name" value="FKBP_PPIASE"/>
    <property type="match status" value="1"/>
</dbReference>
<dbReference type="Proteomes" id="UP000256485">
    <property type="component" value="Unassembled WGS sequence"/>
</dbReference>
<dbReference type="EMBL" id="QTUC01000001">
    <property type="protein sequence ID" value="REF35301.1"/>
    <property type="molecule type" value="Genomic_DNA"/>
</dbReference>
<keyword evidence="11" id="KW-0963">Cytoplasm</keyword>
<evidence type="ECO:0000256" key="9">
    <source>
        <dbReference type="ARBA" id="ARBA00023306"/>
    </source>
</evidence>
<comment type="caution">
    <text evidence="17">The sequence shown here is derived from an EMBL/GenBank/DDBJ whole genome shotgun (WGS) entry which is preliminary data.</text>
</comment>
<accession>A0A3D9VDC8</accession>
<dbReference type="InterPro" id="IPR001179">
    <property type="entry name" value="PPIase_FKBP_dom"/>
</dbReference>
<dbReference type="InterPro" id="IPR046357">
    <property type="entry name" value="PPIase_dom_sf"/>
</dbReference>
<dbReference type="InterPro" id="IPR037041">
    <property type="entry name" value="Trigger_fac_C_sf"/>
</dbReference>
<dbReference type="GO" id="GO:0003755">
    <property type="term" value="F:peptidyl-prolyl cis-trans isomerase activity"/>
    <property type="evidence" value="ECO:0007669"/>
    <property type="project" value="UniProtKB-UniRule"/>
</dbReference>
<dbReference type="Pfam" id="PF05698">
    <property type="entry name" value="Trigger_C"/>
    <property type="match status" value="1"/>
</dbReference>
<evidence type="ECO:0000256" key="12">
    <source>
        <dbReference type="PROSITE-ProRule" id="PRU00277"/>
    </source>
</evidence>
<evidence type="ECO:0000256" key="15">
    <source>
        <dbReference type="SAM" id="MobiDB-lite"/>
    </source>
</evidence>
<dbReference type="GO" id="GO:0051083">
    <property type="term" value="P:'de novo' cotranslational protein folding"/>
    <property type="evidence" value="ECO:0007669"/>
    <property type="project" value="TreeGrafter"/>
</dbReference>
<evidence type="ECO:0000256" key="13">
    <source>
        <dbReference type="RuleBase" id="RU003914"/>
    </source>
</evidence>
<dbReference type="PIRSF" id="PIRSF003095">
    <property type="entry name" value="Trigger_factor"/>
    <property type="match status" value="1"/>
</dbReference>
<dbReference type="Gene3D" id="3.30.70.1050">
    <property type="entry name" value="Trigger factor ribosome-binding domain"/>
    <property type="match status" value="1"/>
</dbReference>
<keyword evidence="9 11" id="KW-0131">Cell cycle</keyword>
<evidence type="ECO:0000256" key="1">
    <source>
        <dbReference type="ARBA" id="ARBA00000971"/>
    </source>
</evidence>
<gene>
    <name evidence="11" type="primary">tig</name>
    <name evidence="17" type="ORF">DFJ64_0675</name>
</gene>
<dbReference type="GO" id="GO:0044183">
    <property type="term" value="F:protein folding chaperone"/>
    <property type="evidence" value="ECO:0007669"/>
    <property type="project" value="TreeGrafter"/>
</dbReference>
<evidence type="ECO:0000256" key="14">
    <source>
        <dbReference type="SAM" id="Coils"/>
    </source>
</evidence>
<comment type="function">
    <text evidence="11">Involved in protein export. Acts as a chaperone by maintaining the newly synthesized protein in an open conformation. Functions as a peptidyl-prolyl cis-trans isomerase.</text>
</comment>
<keyword evidence="18" id="KW-1185">Reference proteome</keyword>
<feature type="compositionally biased region" description="Low complexity" evidence="15">
    <location>
        <begin position="451"/>
        <end position="460"/>
    </location>
</feature>
<keyword evidence="5 11" id="KW-0132">Cell division</keyword>
<keyword evidence="7 11" id="KW-0143">Chaperone</keyword>
<name>A0A3D9VDC8_THECX</name>
<dbReference type="RefSeq" id="WP_115849112.1">
    <property type="nucleotide sequence ID" value="NZ_QTUC01000001.1"/>
</dbReference>
<dbReference type="AlphaFoldDB" id="A0A3D9VDC8"/>
<organism evidence="17 18">
    <name type="scientific">Thermasporomyces composti</name>
    <dbReference type="NCBI Taxonomy" id="696763"/>
    <lineage>
        <taxon>Bacteria</taxon>
        <taxon>Bacillati</taxon>
        <taxon>Actinomycetota</taxon>
        <taxon>Actinomycetes</taxon>
        <taxon>Propionibacteriales</taxon>
        <taxon>Nocardioidaceae</taxon>
        <taxon>Thermasporomyces</taxon>
    </lineage>
</organism>
<evidence type="ECO:0000256" key="11">
    <source>
        <dbReference type="HAMAP-Rule" id="MF_00303"/>
    </source>
</evidence>
<evidence type="ECO:0000259" key="16">
    <source>
        <dbReference type="PROSITE" id="PS50059"/>
    </source>
</evidence>
<sequence>MKSAVETLSPTRVRLTVEVPFEELNPSLKATYREIARQVNIPGFRKGKVPPPIIDQRIGRDYVLQQAVNDAIPQFYVTALQENDVEPLGQPSLNVEEIQDGADLKFTAEVDVRPEIELPDYTGLEVSVDDAEVTDEDVEAELTSLRERFGTLVTVDRPAGEGDFVTIDLSGSKDGEPIEDAQATGVSYRIGSGSMLEGLDEAVRGKRAGESATFVSQLASGQYVGQDVDVTVTVQAVREQQLPELNDEFAQLASEFDTLEELRADLRERLTRMKRLQQARQAQDASLKALLERVEVPLPEGALAEEVRARREAIRHQLSHAGITEAQYLKAEGKSEEEFVADLEERAREAMKAQFVLDTLADKEELTVSEPELTQALLQRAQQAGVSPEEYVQQVVQANYVPVLVREVRRSKALGVLVENAVVTDASGRPVDLKRLRPDGTLAPEEGEGGQAEAQDQTEGTGSAGGADEAREESSDS</sequence>
<reference evidence="17 18" key="1">
    <citation type="submission" date="2018-08" db="EMBL/GenBank/DDBJ databases">
        <title>Sequencing the genomes of 1000 actinobacteria strains.</title>
        <authorList>
            <person name="Klenk H.-P."/>
        </authorList>
    </citation>
    <scope>NUCLEOTIDE SEQUENCE [LARGE SCALE GENOMIC DNA]</scope>
    <source>
        <strain evidence="17 18">DSM 22891</strain>
    </source>
</reference>
<dbReference type="Gene3D" id="1.10.3120.10">
    <property type="entry name" value="Trigger factor, C-terminal domain"/>
    <property type="match status" value="1"/>
</dbReference>
<evidence type="ECO:0000313" key="18">
    <source>
        <dbReference type="Proteomes" id="UP000256485"/>
    </source>
</evidence>
<dbReference type="HAMAP" id="MF_00303">
    <property type="entry name" value="Trigger_factor_Tig"/>
    <property type="match status" value="1"/>
</dbReference>
<evidence type="ECO:0000256" key="3">
    <source>
        <dbReference type="ARBA" id="ARBA00013194"/>
    </source>
</evidence>
<dbReference type="SUPFAM" id="SSF109998">
    <property type="entry name" value="Triger factor/SurA peptide-binding domain-like"/>
    <property type="match status" value="1"/>
</dbReference>
<proteinExistence type="inferred from homology"/>
<dbReference type="GO" id="GO:0043022">
    <property type="term" value="F:ribosome binding"/>
    <property type="evidence" value="ECO:0007669"/>
    <property type="project" value="TreeGrafter"/>
</dbReference>
<dbReference type="Gene3D" id="3.10.50.40">
    <property type="match status" value="1"/>
</dbReference>
<dbReference type="PANTHER" id="PTHR30560:SF3">
    <property type="entry name" value="TRIGGER FACTOR-LIKE PROTEIN TIG, CHLOROPLASTIC"/>
    <property type="match status" value="1"/>
</dbReference>
<dbReference type="GO" id="GO:0051301">
    <property type="term" value="P:cell division"/>
    <property type="evidence" value="ECO:0007669"/>
    <property type="project" value="UniProtKB-KW"/>
</dbReference>
<dbReference type="InterPro" id="IPR008880">
    <property type="entry name" value="Trigger_fac_C"/>
</dbReference>
<evidence type="ECO:0000256" key="8">
    <source>
        <dbReference type="ARBA" id="ARBA00023235"/>
    </source>
</evidence>
<comment type="catalytic activity">
    <reaction evidence="1 11 12">
        <text>[protein]-peptidylproline (omega=180) = [protein]-peptidylproline (omega=0)</text>
        <dbReference type="Rhea" id="RHEA:16237"/>
        <dbReference type="Rhea" id="RHEA-COMP:10747"/>
        <dbReference type="Rhea" id="RHEA-COMP:10748"/>
        <dbReference type="ChEBI" id="CHEBI:83833"/>
        <dbReference type="ChEBI" id="CHEBI:83834"/>
        <dbReference type="EC" id="5.2.1.8"/>
    </reaction>
</comment>
<feature type="region of interest" description="Disordered" evidence="15">
    <location>
        <begin position="431"/>
        <end position="477"/>
    </location>
</feature>
<comment type="subcellular location">
    <subcellularLocation>
        <location evidence="11">Cytoplasm</location>
    </subcellularLocation>
    <text evidence="11">About half TF is bound to the ribosome near the polypeptide exit tunnel while the other half is free in the cytoplasm.</text>
</comment>
<keyword evidence="14" id="KW-0175">Coiled coil</keyword>
<feature type="compositionally biased region" description="Basic and acidic residues" evidence="15">
    <location>
        <begin position="468"/>
        <end position="477"/>
    </location>
</feature>
<dbReference type="InterPro" id="IPR036611">
    <property type="entry name" value="Trigger_fac_ribosome-bd_sf"/>
</dbReference>
<evidence type="ECO:0000256" key="5">
    <source>
        <dbReference type="ARBA" id="ARBA00022618"/>
    </source>
</evidence>
<dbReference type="InterPro" id="IPR027304">
    <property type="entry name" value="Trigger_fact/SurA_dom_sf"/>
</dbReference>
<dbReference type="GO" id="GO:0005737">
    <property type="term" value="C:cytoplasm"/>
    <property type="evidence" value="ECO:0007669"/>
    <property type="project" value="UniProtKB-SubCell"/>
</dbReference>
<dbReference type="InterPro" id="IPR005215">
    <property type="entry name" value="Trig_fac"/>
</dbReference>
<evidence type="ECO:0000256" key="4">
    <source>
        <dbReference type="ARBA" id="ARBA00016902"/>
    </source>
</evidence>
<dbReference type="EC" id="5.2.1.8" evidence="3 11"/>
<dbReference type="SUPFAM" id="SSF54534">
    <property type="entry name" value="FKBP-like"/>
    <property type="match status" value="1"/>
</dbReference>
<dbReference type="InterPro" id="IPR008881">
    <property type="entry name" value="Trigger_fac_ribosome-bd_bac"/>
</dbReference>
<dbReference type="OrthoDB" id="9767721at2"/>
<dbReference type="GO" id="GO:0015031">
    <property type="term" value="P:protein transport"/>
    <property type="evidence" value="ECO:0007669"/>
    <property type="project" value="UniProtKB-UniRule"/>
</dbReference>
<dbReference type="NCBIfam" id="TIGR00115">
    <property type="entry name" value="tig"/>
    <property type="match status" value="1"/>
</dbReference>
<dbReference type="Pfam" id="PF05697">
    <property type="entry name" value="Trigger_N"/>
    <property type="match status" value="1"/>
</dbReference>
<feature type="domain" description="PPIase FKBP-type" evidence="16">
    <location>
        <begin position="162"/>
        <end position="210"/>
    </location>
</feature>
<feature type="coiled-coil region" evidence="14">
    <location>
        <begin position="242"/>
        <end position="293"/>
    </location>
</feature>
<dbReference type="Pfam" id="PF00254">
    <property type="entry name" value="FKBP_C"/>
    <property type="match status" value="1"/>
</dbReference>
<evidence type="ECO:0000256" key="2">
    <source>
        <dbReference type="ARBA" id="ARBA00005464"/>
    </source>
</evidence>
<keyword evidence="8 11" id="KW-0413">Isomerase</keyword>
<protein>
    <recommendedName>
        <fullName evidence="4 11">Trigger factor</fullName>
        <shortName evidence="11">TF</shortName>
        <ecNumber evidence="3 11">5.2.1.8</ecNumber>
    </recommendedName>
    <alternativeName>
        <fullName evidence="10 11">PPIase</fullName>
    </alternativeName>
</protein>
<evidence type="ECO:0000313" key="17">
    <source>
        <dbReference type="EMBL" id="REF35301.1"/>
    </source>
</evidence>
<dbReference type="PANTHER" id="PTHR30560">
    <property type="entry name" value="TRIGGER FACTOR CHAPERONE AND PEPTIDYL-PROLYL CIS/TRANS ISOMERASE"/>
    <property type="match status" value="1"/>
</dbReference>
<keyword evidence="6 11" id="KW-0697">Rotamase</keyword>
<evidence type="ECO:0000256" key="7">
    <source>
        <dbReference type="ARBA" id="ARBA00023186"/>
    </source>
</evidence>
<comment type="similarity">
    <text evidence="2 11 13">Belongs to the FKBP-type PPIase family. Tig subfamily.</text>
</comment>